<gene>
    <name evidence="1" type="ORF">NVIE_001820</name>
</gene>
<proteinExistence type="predicted"/>
<dbReference type="EMBL" id="CP007536">
    <property type="protein sequence ID" value="AIC14365.1"/>
    <property type="molecule type" value="Genomic_DNA"/>
</dbReference>
<sequence>MLHRKQYKKHTLQRLAEQGCMSMLNSKIAYTYSTGAYMGYRVICERHNLKQFCNTMMEAKAVQIQHKREGCLESEIKKPGQR</sequence>
<dbReference type="Proteomes" id="UP000027093">
    <property type="component" value="Chromosome"/>
</dbReference>
<keyword evidence="2" id="KW-1185">Reference proteome</keyword>
<reference evidence="1 2" key="1">
    <citation type="journal article" date="2014" name="Int. J. Syst. Evol. Microbiol.">
        <title>Nitrososphaera viennensis gen. nov., sp. nov., an aerobic and mesophilic, ammonia-oxidizing archaeon from soil and a member of the archaeal phylum Thaumarchaeota.</title>
        <authorList>
            <person name="Stieglmeier M."/>
            <person name="Klingl A."/>
            <person name="Alves R.J."/>
            <person name="Rittmann S.K."/>
            <person name="Melcher M."/>
            <person name="Leisch N."/>
            <person name="Schleper C."/>
        </authorList>
    </citation>
    <scope>NUCLEOTIDE SEQUENCE [LARGE SCALE GENOMIC DNA]</scope>
    <source>
        <strain evidence="1">EN76</strain>
    </source>
</reference>
<dbReference type="STRING" id="926571.NVIE_001820"/>
<dbReference type="AlphaFoldDB" id="A0A060HG75"/>
<organism evidence="1 2">
    <name type="scientific">Nitrososphaera viennensis EN76</name>
    <dbReference type="NCBI Taxonomy" id="926571"/>
    <lineage>
        <taxon>Archaea</taxon>
        <taxon>Nitrososphaerota</taxon>
        <taxon>Nitrososphaeria</taxon>
        <taxon>Nitrososphaerales</taxon>
        <taxon>Nitrososphaeraceae</taxon>
        <taxon>Nitrososphaera</taxon>
    </lineage>
</organism>
<name>A0A060HG75_9ARCH</name>
<dbReference type="KEGG" id="nvn:NVIE_001820"/>
<evidence type="ECO:0000313" key="2">
    <source>
        <dbReference type="Proteomes" id="UP000027093"/>
    </source>
</evidence>
<accession>A0A060HG75</accession>
<protein>
    <submittedName>
        <fullName evidence="1">Uncharacterized protein</fullName>
    </submittedName>
</protein>
<dbReference type="HOGENOM" id="CLU_194245_0_0_2"/>
<evidence type="ECO:0000313" key="1">
    <source>
        <dbReference type="EMBL" id="AIC14365.1"/>
    </source>
</evidence>